<accession>A0A9D4S1T0</accession>
<protein>
    <submittedName>
        <fullName evidence="1">Uncharacterized protein</fullName>
    </submittedName>
</protein>
<sequence length="449" mass="51872">MEKWPNNTYSAYRLAKPIADIIGINLLTKFHEDRKINVASRVLTRKNAPPPGSHVCQPMGIIFELVQDIIGIYLLTKFHEDQTVNVASRTNLQTKFHEDWTINVASREKCPTLCGHVFKATKTFFELIQDIIGTNLLTKFHDDWKINVTSRVLTRFYYSHIQYTPRPRPRGGHVFQPTGIIFELFQNIIRMNLLTEKNAPPLGGHVFQANVTIFELIQDIIKTNLLTKFHQDWTINVASRVLTRKNASPPGGHVFQPTGIIFELVQDIIGMHLLTKFHENWTINVAFRVKNAPPLGSHVFQAKVTISEHIQDISGTNLLSKFHEDRKINVASRVLTRKNAPATWRPCFSTNRHHFRTRPRYYWDESSFYEFDEDRKINVASRVKNALPLDSHVFQANVTIFKLIQDIIETNLLTKFHEDWTINANVDMLDGQRMMDNGRRTKGDHKSSP</sequence>
<keyword evidence="2" id="KW-1185">Reference proteome</keyword>
<dbReference type="AlphaFoldDB" id="A0A9D4S1T0"/>
<evidence type="ECO:0000313" key="1">
    <source>
        <dbReference type="EMBL" id="KAH3887293.1"/>
    </source>
</evidence>
<dbReference type="EMBL" id="JAIWYP010000001">
    <property type="protein sequence ID" value="KAH3887293.1"/>
    <property type="molecule type" value="Genomic_DNA"/>
</dbReference>
<dbReference type="Proteomes" id="UP000828390">
    <property type="component" value="Unassembled WGS sequence"/>
</dbReference>
<proteinExistence type="predicted"/>
<comment type="caution">
    <text evidence="1">The sequence shown here is derived from an EMBL/GenBank/DDBJ whole genome shotgun (WGS) entry which is preliminary data.</text>
</comment>
<reference evidence="1" key="2">
    <citation type="submission" date="2020-11" db="EMBL/GenBank/DDBJ databases">
        <authorList>
            <person name="McCartney M.A."/>
            <person name="Auch B."/>
            <person name="Kono T."/>
            <person name="Mallez S."/>
            <person name="Becker A."/>
            <person name="Gohl D.M."/>
            <person name="Silverstein K.A.T."/>
            <person name="Koren S."/>
            <person name="Bechman K.B."/>
            <person name="Herman A."/>
            <person name="Abrahante J.E."/>
            <person name="Garbe J."/>
        </authorList>
    </citation>
    <scope>NUCLEOTIDE SEQUENCE</scope>
    <source>
        <strain evidence="1">Duluth1</strain>
        <tissue evidence="1">Whole animal</tissue>
    </source>
</reference>
<evidence type="ECO:0000313" key="2">
    <source>
        <dbReference type="Proteomes" id="UP000828390"/>
    </source>
</evidence>
<organism evidence="1 2">
    <name type="scientific">Dreissena polymorpha</name>
    <name type="common">Zebra mussel</name>
    <name type="synonym">Mytilus polymorpha</name>
    <dbReference type="NCBI Taxonomy" id="45954"/>
    <lineage>
        <taxon>Eukaryota</taxon>
        <taxon>Metazoa</taxon>
        <taxon>Spiralia</taxon>
        <taxon>Lophotrochozoa</taxon>
        <taxon>Mollusca</taxon>
        <taxon>Bivalvia</taxon>
        <taxon>Autobranchia</taxon>
        <taxon>Heteroconchia</taxon>
        <taxon>Euheterodonta</taxon>
        <taxon>Imparidentia</taxon>
        <taxon>Neoheterodontei</taxon>
        <taxon>Myida</taxon>
        <taxon>Dreissenoidea</taxon>
        <taxon>Dreissenidae</taxon>
        <taxon>Dreissena</taxon>
    </lineage>
</organism>
<reference evidence="1" key="1">
    <citation type="journal article" date="2019" name="bioRxiv">
        <title>The Genome of the Zebra Mussel, Dreissena polymorpha: A Resource for Invasive Species Research.</title>
        <authorList>
            <person name="McCartney M.A."/>
            <person name="Auch B."/>
            <person name="Kono T."/>
            <person name="Mallez S."/>
            <person name="Zhang Y."/>
            <person name="Obille A."/>
            <person name="Becker A."/>
            <person name="Abrahante J.E."/>
            <person name="Garbe J."/>
            <person name="Badalamenti J.P."/>
            <person name="Herman A."/>
            <person name="Mangelson H."/>
            <person name="Liachko I."/>
            <person name="Sullivan S."/>
            <person name="Sone E.D."/>
            <person name="Koren S."/>
            <person name="Silverstein K.A.T."/>
            <person name="Beckman K.B."/>
            <person name="Gohl D.M."/>
        </authorList>
    </citation>
    <scope>NUCLEOTIDE SEQUENCE</scope>
    <source>
        <strain evidence="1">Duluth1</strain>
        <tissue evidence="1">Whole animal</tissue>
    </source>
</reference>
<name>A0A9D4S1T0_DREPO</name>
<gene>
    <name evidence="1" type="ORF">DPMN_011309</name>
</gene>